<keyword evidence="1" id="KW-0812">Transmembrane</keyword>
<proteinExistence type="predicted"/>
<name>A0AAP0GJ74_9ASTR</name>
<comment type="caution">
    <text evidence="2">The sequence shown here is derived from an EMBL/GenBank/DDBJ whole genome shotgun (WGS) entry which is preliminary data.</text>
</comment>
<dbReference type="Proteomes" id="UP001408789">
    <property type="component" value="Unassembled WGS sequence"/>
</dbReference>
<dbReference type="AlphaFoldDB" id="A0AAP0GJ74"/>
<keyword evidence="1" id="KW-0472">Membrane</keyword>
<evidence type="ECO:0000313" key="3">
    <source>
        <dbReference type="Proteomes" id="UP001408789"/>
    </source>
</evidence>
<dbReference type="PANTHER" id="PTHR38364:SF1">
    <property type="entry name" value="OS04G0475300 PROTEIN"/>
    <property type="match status" value="1"/>
</dbReference>
<sequence length="148" mass="17617">MEETTWEQKHHALTHILTHPTTTPSLHSQLFISTQIPCYLNWDYPPILCPKYNQFQWAVGLFLKRVSKFGVTNQGSWRSKCPYQQPPPLVLAKGVEQPKWDDEDKIEYVKRRFRRKKLGNDINPWIPILLPNLILLSFLFWDPFKEEQ</sequence>
<reference evidence="2 3" key="1">
    <citation type="submission" date="2024-04" db="EMBL/GenBank/DDBJ databases">
        <title>The reference genome of an endangered Asteraceae, Deinandra increscens subsp. villosa, native to the Central Coast of California.</title>
        <authorList>
            <person name="Guilliams M."/>
            <person name="Hasenstab-Lehman K."/>
            <person name="Meyer R."/>
            <person name="Mcevoy S."/>
        </authorList>
    </citation>
    <scope>NUCLEOTIDE SEQUENCE [LARGE SCALE GENOMIC DNA]</scope>
    <source>
        <tissue evidence="2">Leaf</tissue>
    </source>
</reference>
<protein>
    <recommendedName>
        <fullName evidence="4">Transmembrane protein</fullName>
    </recommendedName>
</protein>
<gene>
    <name evidence="2" type="ORF">SSX86_028316</name>
</gene>
<evidence type="ECO:0008006" key="4">
    <source>
        <dbReference type="Google" id="ProtNLM"/>
    </source>
</evidence>
<dbReference type="EMBL" id="JBCNJP010000027">
    <property type="protein sequence ID" value="KAK9051688.1"/>
    <property type="molecule type" value="Genomic_DNA"/>
</dbReference>
<evidence type="ECO:0000313" key="2">
    <source>
        <dbReference type="EMBL" id="KAK9051688.1"/>
    </source>
</evidence>
<feature type="transmembrane region" description="Helical" evidence="1">
    <location>
        <begin position="122"/>
        <end position="141"/>
    </location>
</feature>
<keyword evidence="3" id="KW-1185">Reference proteome</keyword>
<keyword evidence="1" id="KW-1133">Transmembrane helix</keyword>
<organism evidence="2 3">
    <name type="scientific">Deinandra increscens subsp. villosa</name>
    <dbReference type="NCBI Taxonomy" id="3103831"/>
    <lineage>
        <taxon>Eukaryota</taxon>
        <taxon>Viridiplantae</taxon>
        <taxon>Streptophyta</taxon>
        <taxon>Embryophyta</taxon>
        <taxon>Tracheophyta</taxon>
        <taxon>Spermatophyta</taxon>
        <taxon>Magnoliopsida</taxon>
        <taxon>eudicotyledons</taxon>
        <taxon>Gunneridae</taxon>
        <taxon>Pentapetalae</taxon>
        <taxon>asterids</taxon>
        <taxon>campanulids</taxon>
        <taxon>Asterales</taxon>
        <taxon>Asteraceae</taxon>
        <taxon>Asteroideae</taxon>
        <taxon>Heliantheae alliance</taxon>
        <taxon>Madieae</taxon>
        <taxon>Madiinae</taxon>
        <taxon>Deinandra</taxon>
    </lineage>
</organism>
<evidence type="ECO:0000256" key="1">
    <source>
        <dbReference type="SAM" id="Phobius"/>
    </source>
</evidence>
<dbReference type="PANTHER" id="PTHR38364">
    <property type="entry name" value="OSJNBA0022H21.9 PROTEIN"/>
    <property type="match status" value="1"/>
</dbReference>
<accession>A0AAP0GJ74</accession>